<gene>
    <name evidence="1" type="ORF">SAMN05421823_105175</name>
</gene>
<evidence type="ECO:0000313" key="1">
    <source>
        <dbReference type="EMBL" id="SDL31404.1"/>
    </source>
</evidence>
<evidence type="ECO:0000313" key="2">
    <source>
        <dbReference type="Proteomes" id="UP000198510"/>
    </source>
</evidence>
<protein>
    <submittedName>
        <fullName evidence="1">Uncharacterized protein</fullName>
    </submittedName>
</protein>
<dbReference type="OrthoDB" id="9847344at2"/>
<dbReference type="RefSeq" id="WP_143017302.1">
    <property type="nucleotide sequence ID" value="NZ_FNFO01000005.1"/>
</dbReference>
<organism evidence="1 2">
    <name type="scientific">Catalinimonas alkaloidigena</name>
    <dbReference type="NCBI Taxonomy" id="1075417"/>
    <lineage>
        <taxon>Bacteria</taxon>
        <taxon>Pseudomonadati</taxon>
        <taxon>Bacteroidota</taxon>
        <taxon>Cytophagia</taxon>
        <taxon>Cytophagales</taxon>
        <taxon>Catalimonadaceae</taxon>
        <taxon>Catalinimonas</taxon>
    </lineage>
</organism>
<dbReference type="EMBL" id="FNFO01000005">
    <property type="protein sequence ID" value="SDL31404.1"/>
    <property type="molecule type" value="Genomic_DNA"/>
</dbReference>
<accession>A0A1G9J2K4</accession>
<keyword evidence="2" id="KW-1185">Reference proteome</keyword>
<reference evidence="1 2" key="1">
    <citation type="submission" date="2016-10" db="EMBL/GenBank/DDBJ databases">
        <authorList>
            <person name="de Groot N.N."/>
        </authorList>
    </citation>
    <scope>NUCLEOTIDE SEQUENCE [LARGE SCALE GENOMIC DNA]</scope>
    <source>
        <strain evidence="1 2">DSM 25186</strain>
    </source>
</reference>
<dbReference type="AlphaFoldDB" id="A0A1G9J2K4"/>
<sequence length="97" mass="11204">MTHDISDEKLRLIAEMDRKIGEFMQKRADVVNKIIYTTATLRAGDAVKIYDQAGVLLGTGTIVQPLFLKRQGIITYRVRRDEGDVFTNEEYRLERID</sequence>
<proteinExistence type="predicted"/>
<name>A0A1G9J2K4_9BACT</name>
<dbReference type="Proteomes" id="UP000198510">
    <property type="component" value="Unassembled WGS sequence"/>
</dbReference>